<comment type="caution">
    <text evidence="1">The sequence shown here is derived from an EMBL/GenBank/DDBJ whole genome shotgun (WGS) entry which is preliminary data.</text>
</comment>
<dbReference type="Proteomes" id="UP000298460">
    <property type="component" value="Unassembled WGS sequence"/>
</dbReference>
<proteinExistence type="predicted"/>
<organism evidence="1 2">
    <name type="scientific">Desulfosporosinus fructosivorans</name>
    <dbReference type="NCBI Taxonomy" id="2018669"/>
    <lineage>
        <taxon>Bacteria</taxon>
        <taxon>Bacillati</taxon>
        <taxon>Bacillota</taxon>
        <taxon>Clostridia</taxon>
        <taxon>Eubacteriales</taxon>
        <taxon>Desulfitobacteriaceae</taxon>
        <taxon>Desulfosporosinus</taxon>
    </lineage>
</organism>
<reference evidence="1 2" key="1">
    <citation type="submission" date="2019-03" db="EMBL/GenBank/DDBJ databases">
        <title>Draft Genome Sequence of Desulfosporosinus fructosivorans Strain 63.6F, Isolated from Marine Sediment in the Baltic Sea.</title>
        <authorList>
            <person name="Hausmann B."/>
            <person name="Vandieken V."/>
            <person name="Pjevac P."/>
            <person name="Schreck K."/>
            <person name="Herbold C.W."/>
            <person name="Loy A."/>
        </authorList>
    </citation>
    <scope>NUCLEOTIDE SEQUENCE [LARGE SCALE GENOMIC DNA]</scope>
    <source>
        <strain evidence="1 2">63.6F</strain>
    </source>
</reference>
<dbReference type="AlphaFoldDB" id="A0A4Z0R5F7"/>
<name>A0A4Z0R5F7_9FIRM</name>
<evidence type="ECO:0000313" key="1">
    <source>
        <dbReference type="EMBL" id="TGE38282.1"/>
    </source>
</evidence>
<sequence length="81" mass="8505">MAKPLGCSACEPMPFWRRVIEACLTRLCLKGSLCKITPSGFEGVILGGCEFAALTLGAVASMLDNSARTAKPLGFLHGCSE</sequence>
<accession>A0A4Z0R5F7</accession>
<gene>
    <name evidence="1" type="ORF">E4K67_09960</name>
</gene>
<dbReference type="EMBL" id="SPQQ01000003">
    <property type="protein sequence ID" value="TGE38282.1"/>
    <property type="molecule type" value="Genomic_DNA"/>
</dbReference>
<dbReference type="OrthoDB" id="10012524at2"/>
<keyword evidence="2" id="KW-1185">Reference proteome</keyword>
<evidence type="ECO:0000313" key="2">
    <source>
        <dbReference type="Proteomes" id="UP000298460"/>
    </source>
</evidence>
<protein>
    <submittedName>
        <fullName evidence="1">Uncharacterized protein</fullName>
    </submittedName>
</protein>